<gene>
    <name evidence="2" type="ORF">SAMN05216552_1007217</name>
</gene>
<dbReference type="AlphaFoldDB" id="A0A1I7I9T1"/>
<organism evidence="2 3">
    <name type="scientific">Pseudoduganella namucuonensis</name>
    <dbReference type="NCBI Taxonomy" id="1035707"/>
    <lineage>
        <taxon>Bacteria</taxon>
        <taxon>Pseudomonadati</taxon>
        <taxon>Pseudomonadota</taxon>
        <taxon>Betaproteobacteria</taxon>
        <taxon>Burkholderiales</taxon>
        <taxon>Oxalobacteraceae</taxon>
        <taxon>Telluria group</taxon>
        <taxon>Pseudoduganella</taxon>
    </lineage>
</organism>
<sequence>MSYNTLLTPQDCVLALIDHQPQMLFGTMSHERTTILHNAQILAKSAKLFGVPTILTTIAAESFSGHLIPEIQSVFPDQKPIDRTSMNSWEDQAFKDAIKATGRKRVIIAGLWTEVCVTFPTLQMLAEGYEIFVPVDACGDTTVEAHDRAIQRMIQAGATPTNSLQWMCELQRDWARGETYDGCMEIFKAHSAYGIGIRYAKQILGEHANEGGH</sequence>
<keyword evidence="3" id="KW-1185">Reference proteome</keyword>
<dbReference type="EMBL" id="FPBO01000007">
    <property type="protein sequence ID" value="SFU69745.1"/>
    <property type="molecule type" value="Genomic_DNA"/>
</dbReference>
<evidence type="ECO:0000259" key="1">
    <source>
        <dbReference type="Pfam" id="PF00857"/>
    </source>
</evidence>
<name>A0A1I7I9T1_9BURK</name>
<dbReference type="InterPro" id="IPR036380">
    <property type="entry name" value="Isochorismatase-like_sf"/>
</dbReference>
<accession>A0A1I7I9T1</accession>
<dbReference type="RefSeq" id="WP_093555430.1">
    <property type="nucleotide sequence ID" value="NZ_FPBO01000007.1"/>
</dbReference>
<dbReference type="InterPro" id="IPR000868">
    <property type="entry name" value="Isochorismatase-like_dom"/>
</dbReference>
<dbReference type="InterPro" id="IPR053152">
    <property type="entry name" value="Hydrolase_YcaC-like"/>
</dbReference>
<evidence type="ECO:0000313" key="3">
    <source>
        <dbReference type="Proteomes" id="UP000199391"/>
    </source>
</evidence>
<dbReference type="CDD" id="cd01012">
    <property type="entry name" value="YcaC_related"/>
    <property type="match status" value="1"/>
</dbReference>
<dbReference type="Gene3D" id="3.40.50.850">
    <property type="entry name" value="Isochorismatase-like"/>
    <property type="match status" value="1"/>
</dbReference>
<evidence type="ECO:0000313" key="2">
    <source>
        <dbReference type="EMBL" id="SFU69745.1"/>
    </source>
</evidence>
<dbReference type="OrthoDB" id="9789777at2"/>
<proteinExistence type="predicted"/>
<protein>
    <submittedName>
        <fullName evidence="2">Nicotinamidase-related amidase</fullName>
    </submittedName>
</protein>
<dbReference type="PANTHER" id="PTHR43559">
    <property type="entry name" value="HYDROLASE YCAC-RELATED"/>
    <property type="match status" value="1"/>
</dbReference>
<reference evidence="3" key="1">
    <citation type="submission" date="2016-10" db="EMBL/GenBank/DDBJ databases">
        <authorList>
            <person name="Varghese N."/>
            <person name="Submissions S."/>
        </authorList>
    </citation>
    <scope>NUCLEOTIDE SEQUENCE [LARGE SCALE GENOMIC DNA]</scope>
    <source>
        <strain evidence="3">CGMCC 1.11014</strain>
    </source>
</reference>
<dbReference type="PANTHER" id="PTHR43559:SF1">
    <property type="entry name" value="HYDROLASE"/>
    <property type="match status" value="1"/>
</dbReference>
<dbReference type="STRING" id="1035707.SAMN05216552_1007217"/>
<feature type="domain" description="Isochorismatase-like" evidence="1">
    <location>
        <begin position="14"/>
        <end position="162"/>
    </location>
</feature>
<dbReference type="SUPFAM" id="SSF52499">
    <property type="entry name" value="Isochorismatase-like hydrolases"/>
    <property type="match status" value="1"/>
</dbReference>
<dbReference type="Pfam" id="PF00857">
    <property type="entry name" value="Isochorismatase"/>
    <property type="match status" value="1"/>
</dbReference>
<dbReference type="Proteomes" id="UP000199391">
    <property type="component" value="Unassembled WGS sequence"/>
</dbReference>